<evidence type="ECO:0000313" key="2">
    <source>
        <dbReference type="EMBL" id="NBG66239.1"/>
    </source>
</evidence>
<feature type="signal peptide" evidence="1">
    <location>
        <begin position="1"/>
        <end position="21"/>
    </location>
</feature>
<evidence type="ECO:0008006" key="4">
    <source>
        <dbReference type="Google" id="ProtNLM"/>
    </source>
</evidence>
<organism evidence="2 3">
    <name type="scientific">Acidiluteibacter ferrifornacis</name>
    <dbReference type="NCBI Taxonomy" id="2692424"/>
    <lineage>
        <taxon>Bacteria</taxon>
        <taxon>Pseudomonadati</taxon>
        <taxon>Bacteroidota</taxon>
        <taxon>Flavobacteriia</taxon>
        <taxon>Flavobacteriales</taxon>
        <taxon>Cryomorphaceae</taxon>
        <taxon>Acidiluteibacter</taxon>
    </lineage>
</organism>
<name>A0A6N9NK52_9FLAO</name>
<dbReference type="SUPFAM" id="SSF53335">
    <property type="entry name" value="S-adenosyl-L-methionine-dependent methyltransferases"/>
    <property type="match status" value="1"/>
</dbReference>
<dbReference type="EMBL" id="WWNE01000007">
    <property type="protein sequence ID" value="NBG66239.1"/>
    <property type="molecule type" value="Genomic_DNA"/>
</dbReference>
<protein>
    <recommendedName>
        <fullName evidence="4">Class I SAM-dependent methyltransferase</fullName>
    </recommendedName>
</protein>
<dbReference type="Pfam" id="PF13578">
    <property type="entry name" value="Methyltransf_24"/>
    <property type="match status" value="1"/>
</dbReference>
<gene>
    <name evidence="2" type="ORF">GQN54_08930</name>
</gene>
<comment type="caution">
    <text evidence="2">The sequence shown here is derived from an EMBL/GenBank/DDBJ whole genome shotgun (WGS) entry which is preliminary data.</text>
</comment>
<keyword evidence="1" id="KW-0732">Signal</keyword>
<reference evidence="2 3" key="1">
    <citation type="submission" date="2019-12" db="EMBL/GenBank/DDBJ databases">
        <authorList>
            <person name="Zhao J."/>
        </authorList>
    </citation>
    <scope>NUCLEOTIDE SEQUENCE [LARGE SCALE GENOMIC DNA]</scope>
    <source>
        <strain evidence="2 3">S-15</strain>
    </source>
</reference>
<accession>A0A6N9NK52</accession>
<dbReference type="Gene3D" id="3.40.50.150">
    <property type="entry name" value="Vaccinia Virus protein VP39"/>
    <property type="match status" value="1"/>
</dbReference>
<evidence type="ECO:0000313" key="3">
    <source>
        <dbReference type="Proteomes" id="UP000470771"/>
    </source>
</evidence>
<feature type="chain" id="PRO_5026656697" description="Class I SAM-dependent methyltransferase" evidence="1">
    <location>
        <begin position="22"/>
        <end position="269"/>
    </location>
</feature>
<dbReference type="InterPro" id="IPR029063">
    <property type="entry name" value="SAM-dependent_MTases_sf"/>
</dbReference>
<dbReference type="RefSeq" id="WP_160633198.1">
    <property type="nucleotide sequence ID" value="NZ_WWNE01000007.1"/>
</dbReference>
<keyword evidence="3" id="KW-1185">Reference proteome</keyword>
<sequence length="269" mass="31183">MNKISKLFKALSLLLSNPSLLNEVLDSPLNRKKEFLKQYALSCGLDYVHLTDLINENSLHLNNYSYQGGNSFPTDLILLKKLCEQKSDCNYFEIGTWRGESAIAVADSCRHCYTLNLSNQEMEAIGLEKDYINQHEIFSRSNPKITHLKGDSTKFDFSPYYGKMDVVFVDGNHHYDFVLNDTKAAFKLLKDENSVIVWHDYTKNGEDIRWDILKAILDGSDERNRKYIYQVKDTMSAIYTKKNIPTHPNSFWKAPKYSFDIQLNIRPLQ</sequence>
<dbReference type="Proteomes" id="UP000470771">
    <property type="component" value="Unassembled WGS sequence"/>
</dbReference>
<proteinExistence type="predicted"/>
<evidence type="ECO:0000256" key="1">
    <source>
        <dbReference type="SAM" id="SignalP"/>
    </source>
</evidence>
<dbReference type="AlphaFoldDB" id="A0A6N9NK52"/>